<evidence type="ECO:0000256" key="1">
    <source>
        <dbReference type="SAM" id="MobiDB-lite"/>
    </source>
</evidence>
<name>A0A7J7UTC1_PIPKU</name>
<accession>A0A7J7UTC1</accession>
<evidence type="ECO:0000313" key="3">
    <source>
        <dbReference type="Proteomes" id="UP000558488"/>
    </source>
</evidence>
<gene>
    <name evidence="2" type="ORF">mPipKuh1_008676</name>
</gene>
<dbReference type="AlphaFoldDB" id="A0A7J7UTC1"/>
<protein>
    <submittedName>
        <fullName evidence="2">Uncharacterized protein</fullName>
    </submittedName>
</protein>
<comment type="caution">
    <text evidence="2">The sequence shown here is derived from an EMBL/GenBank/DDBJ whole genome shotgun (WGS) entry which is preliminary data.</text>
</comment>
<dbReference type="EMBL" id="JACAGB010000018">
    <property type="protein sequence ID" value="KAF6316160.1"/>
    <property type="molecule type" value="Genomic_DNA"/>
</dbReference>
<keyword evidence="3" id="KW-1185">Reference proteome</keyword>
<feature type="region of interest" description="Disordered" evidence="1">
    <location>
        <begin position="1"/>
        <end position="75"/>
    </location>
</feature>
<proteinExistence type="predicted"/>
<feature type="region of interest" description="Disordered" evidence="1">
    <location>
        <begin position="91"/>
        <end position="145"/>
    </location>
</feature>
<organism evidence="2 3">
    <name type="scientific">Pipistrellus kuhlii</name>
    <name type="common">Kuhl's pipistrelle</name>
    <dbReference type="NCBI Taxonomy" id="59472"/>
    <lineage>
        <taxon>Eukaryota</taxon>
        <taxon>Metazoa</taxon>
        <taxon>Chordata</taxon>
        <taxon>Craniata</taxon>
        <taxon>Vertebrata</taxon>
        <taxon>Euteleostomi</taxon>
        <taxon>Mammalia</taxon>
        <taxon>Eutheria</taxon>
        <taxon>Laurasiatheria</taxon>
        <taxon>Chiroptera</taxon>
        <taxon>Yangochiroptera</taxon>
        <taxon>Vespertilionidae</taxon>
        <taxon>Pipistrellus</taxon>
    </lineage>
</organism>
<sequence length="145" mass="15169">MNDSLSSVAGPLLGGGASRQLPGLQANSGLRGSLPMTALWGGQMGREAKPPPQAQNPHFKESAEPAYKIPSQSPWNEAPFPSHFLFVEAEPADTTTTEVSQGLAKGSSRLPGQSATRAKRDPLTGTVDGHSDGKHQVASLGTWQV</sequence>
<evidence type="ECO:0000313" key="2">
    <source>
        <dbReference type="EMBL" id="KAF6316160.1"/>
    </source>
</evidence>
<dbReference type="Proteomes" id="UP000558488">
    <property type="component" value="Unassembled WGS sequence"/>
</dbReference>
<reference evidence="2 3" key="1">
    <citation type="journal article" date="2020" name="Nature">
        <title>Six reference-quality genomes reveal evolution of bat adaptations.</title>
        <authorList>
            <person name="Jebb D."/>
            <person name="Huang Z."/>
            <person name="Pippel M."/>
            <person name="Hughes G.M."/>
            <person name="Lavrichenko K."/>
            <person name="Devanna P."/>
            <person name="Winkler S."/>
            <person name="Jermiin L.S."/>
            <person name="Skirmuntt E.C."/>
            <person name="Katzourakis A."/>
            <person name="Burkitt-Gray L."/>
            <person name="Ray D.A."/>
            <person name="Sullivan K.A.M."/>
            <person name="Roscito J.G."/>
            <person name="Kirilenko B.M."/>
            <person name="Davalos L.M."/>
            <person name="Corthals A.P."/>
            <person name="Power M.L."/>
            <person name="Jones G."/>
            <person name="Ransome R.D."/>
            <person name="Dechmann D.K.N."/>
            <person name="Locatelli A.G."/>
            <person name="Puechmaille S.J."/>
            <person name="Fedrigo O."/>
            <person name="Jarvis E.D."/>
            <person name="Hiller M."/>
            <person name="Vernes S.C."/>
            <person name="Myers E.W."/>
            <person name="Teeling E.C."/>
        </authorList>
    </citation>
    <scope>NUCLEOTIDE SEQUENCE [LARGE SCALE GENOMIC DNA]</scope>
    <source>
        <strain evidence="2">MPipKuh1</strain>
        <tissue evidence="2">Flight muscle</tissue>
    </source>
</reference>